<evidence type="ECO:0000313" key="1">
    <source>
        <dbReference type="EMBL" id="CCE89200.1"/>
    </source>
</evidence>
<dbReference type="RefSeq" id="YP_007374909.1">
    <property type="nucleotide sequence ID" value="NC_020148.1"/>
</dbReference>
<sequence length="116" mass="13512">MGLFKRVKSKAGIYQFVFGSDSYIGSTKDIFKRCFIQHKNNAFTKPNKHKLFYSTVIKNGWNKFNLNIICIIPNHVNLFSEKYPDFILTDKDLLILKDLTSYELTVAEQLNLETLI</sequence>
<accession>L8B9C9</accession>
<protein>
    <submittedName>
        <fullName evidence="1">Uncharacterized protein</fullName>
    </submittedName>
</protein>
<organism evidence="1">
    <name type="scientific">Phlebia radiata</name>
    <name type="common">White-rot fungus</name>
    <dbReference type="NCBI Taxonomy" id="5308"/>
    <lineage>
        <taxon>Eukaryota</taxon>
        <taxon>Fungi</taxon>
        <taxon>Dikarya</taxon>
        <taxon>Basidiomycota</taxon>
        <taxon>Agaricomycotina</taxon>
        <taxon>Agaricomycetes</taxon>
        <taxon>Polyporales</taxon>
        <taxon>Meruliaceae</taxon>
        <taxon>Phlebia</taxon>
    </lineage>
</organism>
<reference evidence="1" key="1">
    <citation type="journal article" date="2014" name="PLoS ONE">
        <title>Mitochondrial Genome of Phlebia radiata Is the Second Largest (156 kbp) among Fungi and Features Signs of Genome Flexibility and Recent Recombination Events.</title>
        <authorList>
            <person name="Salavirta H."/>
            <person name="Oksanen I."/>
            <person name="Kuuskeri J."/>
            <person name="Makela M."/>
            <person name="Laine P."/>
            <person name="Paulin L."/>
            <person name="Lundell T."/>
        </authorList>
    </citation>
    <scope>NUCLEOTIDE SEQUENCE</scope>
    <source>
        <strain evidence="1">79</strain>
    </source>
</reference>
<dbReference type="AlphaFoldDB" id="L8B9C9"/>
<dbReference type="Gene3D" id="3.40.1440.10">
    <property type="entry name" value="GIY-YIG endonuclease"/>
    <property type="match status" value="1"/>
</dbReference>
<keyword evidence="1" id="KW-0496">Mitochondrion</keyword>
<dbReference type="InterPro" id="IPR035901">
    <property type="entry name" value="GIY-YIG_endonuc_sf"/>
</dbReference>
<gene>
    <name evidence="1" type="ORF">PRA_mt0093</name>
</gene>
<dbReference type="EMBL" id="HE613568">
    <property type="protein sequence ID" value="CCE89200.1"/>
    <property type="molecule type" value="Genomic_DNA"/>
</dbReference>
<geneLocation type="mitochondrion" evidence="1"/>
<proteinExistence type="predicted"/>
<name>L8B9C9_PHLRA</name>
<dbReference type="SUPFAM" id="SSF82771">
    <property type="entry name" value="GIY-YIG endonuclease"/>
    <property type="match status" value="1"/>
</dbReference>
<dbReference type="GeneID" id="14469537"/>